<name>A0ACC1NXF2_9HYPO</name>
<evidence type="ECO:0000313" key="1">
    <source>
        <dbReference type="EMBL" id="KAJ2983554.1"/>
    </source>
</evidence>
<comment type="caution">
    <text evidence="1">The sequence shown here is derived from an EMBL/GenBank/DDBJ whole genome shotgun (WGS) entry which is preliminary data.</text>
</comment>
<dbReference type="Proteomes" id="UP001143910">
    <property type="component" value="Unassembled WGS sequence"/>
</dbReference>
<protein>
    <submittedName>
        <fullName evidence="1">Uncharacterized protein</fullName>
    </submittedName>
</protein>
<reference evidence="1" key="1">
    <citation type="submission" date="2022-08" db="EMBL/GenBank/DDBJ databases">
        <title>Genome Sequence of Lecanicillium fungicola.</title>
        <authorList>
            <person name="Buettner E."/>
        </authorList>
    </citation>
    <scope>NUCLEOTIDE SEQUENCE</scope>
    <source>
        <strain evidence="1">Babe33</strain>
    </source>
</reference>
<proteinExistence type="predicted"/>
<accession>A0ACC1NXF2</accession>
<organism evidence="1 2">
    <name type="scientific">Zarea fungicola</name>
    <dbReference type="NCBI Taxonomy" id="93591"/>
    <lineage>
        <taxon>Eukaryota</taxon>
        <taxon>Fungi</taxon>
        <taxon>Dikarya</taxon>
        <taxon>Ascomycota</taxon>
        <taxon>Pezizomycotina</taxon>
        <taxon>Sordariomycetes</taxon>
        <taxon>Hypocreomycetidae</taxon>
        <taxon>Hypocreales</taxon>
        <taxon>Cordycipitaceae</taxon>
        <taxon>Zarea</taxon>
    </lineage>
</organism>
<evidence type="ECO:0000313" key="2">
    <source>
        <dbReference type="Proteomes" id="UP001143910"/>
    </source>
</evidence>
<sequence>MQYPCIEVSQLAPSTSFYAALFHPLQLRYLTAESAAAGHGFATFGSSLGPVLELRQVSNFAAVRLSSIRISAPSPTAIEAFCKQGIAANPESVFTAEEDFHQATMFDLDGNRIQVVCAETAHTPEVLTGNFTLILEPTKATHVSRVLDWNHYNPDSTKSTMARVSYALTASDESRPPGSSEQTLPKDTKPVEIKSPNEGGISAVFGALLGVAAGAAAGAAITYGVMAAKTPTAVPLRLESSRPRGLPTDSQRPVATSISTGLIEREPHKTPPLRTQYITFEEEKSSTRKSSSSRPAASVTERRAVPGHSNSTDRDIGKNSDTQVVRVSRDVEITGRKHRSKSSISNSMKSTQTSRRITLPSAENSDSMANEKAIEIQILEAEQKASVSDKSAQSPSSRNQVLTPKRIAEHKSSISSTSAKNHQRGKDLKPLNSGQGRSEDTISHQRSSGQNLGQNLSDGRLSMTQLPPVRGTSQASAPNFLLSPTGADAGECPDKVSHVSARKKDLPHSQVENSLTEDDHSHISARQFSFPPSEAGTSRLLDTVSHASKKVTRLRASHIKNGTVTHNSNVENTHSHVSARNSPLHSDTGNDTSYFSTTFPASP</sequence>
<gene>
    <name evidence="1" type="ORF">NQ176_g599</name>
</gene>
<dbReference type="EMBL" id="JANJQO010000024">
    <property type="protein sequence ID" value="KAJ2983554.1"/>
    <property type="molecule type" value="Genomic_DNA"/>
</dbReference>
<keyword evidence="2" id="KW-1185">Reference proteome</keyword>